<dbReference type="OrthoDB" id="10256524at2759"/>
<gene>
    <name evidence="1" type="ORF">CTI12_AA362380</name>
</gene>
<sequence length="62" mass="7238">MESPVSLTFTLSMFQARRDPRWENGQIYEDKGPVIDVVVWHDGEVWRVADDPESWTLDDFAP</sequence>
<keyword evidence="2" id="KW-1185">Reference proteome</keyword>
<dbReference type="EMBL" id="PKPP01004832">
    <property type="protein sequence ID" value="PWA62609.1"/>
    <property type="molecule type" value="Genomic_DNA"/>
</dbReference>
<dbReference type="Gene3D" id="2.20.25.690">
    <property type="match status" value="1"/>
</dbReference>
<dbReference type="Proteomes" id="UP000245207">
    <property type="component" value="Unassembled WGS sequence"/>
</dbReference>
<protein>
    <submittedName>
        <fullName evidence="1">Tripeptidyl-peptidase 2</fullName>
    </submittedName>
</protein>
<comment type="caution">
    <text evidence="1">The sequence shown here is derived from an EMBL/GenBank/DDBJ whole genome shotgun (WGS) entry which is preliminary data.</text>
</comment>
<accession>A0A2U1MMX5</accession>
<organism evidence="1 2">
    <name type="scientific">Artemisia annua</name>
    <name type="common">Sweet wormwood</name>
    <dbReference type="NCBI Taxonomy" id="35608"/>
    <lineage>
        <taxon>Eukaryota</taxon>
        <taxon>Viridiplantae</taxon>
        <taxon>Streptophyta</taxon>
        <taxon>Embryophyta</taxon>
        <taxon>Tracheophyta</taxon>
        <taxon>Spermatophyta</taxon>
        <taxon>Magnoliopsida</taxon>
        <taxon>eudicotyledons</taxon>
        <taxon>Gunneridae</taxon>
        <taxon>Pentapetalae</taxon>
        <taxon>asterids</taxon>
        <taxon>campanulids</taxon>
        <taxon>Asterales</taxon>
        <taxon>Asteraceae</taxon>
        <taxon>Asteroideae</taxon>
        <taxon>Anthemideae</taxon>
        <taxon>Artemisiinae</taxon>
        <taxon>Artemisia</taxon>
    </lineage>
</organism>
<reference evidence="1 2" key="1">
    <citation type="journal article" date="2018" name="Mol. Plant">
        <title>The genome of Artemisia annua provides insight into the evolution of Asteraceae family and artemisinin biosynthesis.</title>
        <authorList>
            <person name="Shen Q."/>
            <person name="Zhang L."/>
            <person name="Liao Z."/>
            <person name="Wang S."/>
            <person name="Yan T."/>
            <person name="Shi P."/>
            <person name="Liu M."/>
            <person name="Fu X."/>
            <person name="Pan Q."/>
            <person name="Wang Y."/>
            <person name="Lv Z."/>
            <person name="Lu X."/>
            <person name="Zhang F."/>
            <person name="Jiang W."/>
            <person name="Ma Y."/>
            <person name="Chen M."/>
            <person name="Hao X."/>
            <person name="Li L."/>
            <person name="Tang Y."/>
            <person name="Lv G."/>
            <person name="Zhou Y."/>
            <person name="Sun X."/>
            <person name="Brodelius P.E."/>
            <person name="Rose J.K.C."/>
            <person name="Tang K."/>
        </authorList>
    </citation>
    <scope>NUCLEOTIDE SEQUENCE [LARGE SCALE GENOMIC DNA]</scope>
    <source>
        <strain evidence="2">cv. Huhao1</strain>
        <tissue evidence="1">Leaf</tissue>
    </source>
</reference>
<dbReference type="AlphaFoldDB" id="A0A2U1MMX5"/>
<dbReference type="STRING" id="35608.A0A2U1MMX5"/>
<evidence type="ECO:0000313" key="1">
    <source>
        <dbReference type="EMBL" id="PWA62609.1"/>
    </source>
</evidence>
<name>A0A2U1MMX5_ARTAN</name>
<proteinExistence type="predicted"/>
<evidence type="ECO:0000313" key="2">
    <source>
        <dbReference type="Proteomes" id="UP000245207"/>
    </source>
</evidence>